<protein>
    <recommendedName>
        <fullName evidence="6">O-antigen ligase-related domain-containing protein</fullName>
    </recommendedName>
</protein>
<evidence type="ECO:0000313" key="7">
    <source>
        <dbReference type="EMBL" id="SSC67298.1"/>
    </source>
</evidence>
<keyword evidence="3 5" id="KW-1133">Transmembrane helix</keyword>
<keyword evidence="2 5" id="KW-0812">Transmembrane</keyword>
<feature type="transmembrane region" description="Helical" evidence="5">
    <location>
        <begin position="127"/>
        <end position="146"/>
    </location>
</feature>
<dbReference type="GO" id="GO:0016020">
    <property type="term" value="C:membrane"/>
    <property type="evidence" value="ECO:0007669"/>
    <property type="project" value="UniProtKB-SubCell"/>
</dbReference>
<feature type="transmembrane region" description="Helical" evidence="5">
    <location>
        <begin position="158"/>
        <end position="182"/>
    </location>
</feature>
<feature type="transmembrane region" description="Helical" evidence="5">
    <location>
        <begin position="453"/>
        <end position="473"/>
    </location>
</feature>
<organism evidence="7 8">
    <name type="scientific">Ciceribacter selenitireducens ATCC BAA-1503</name>
    <dbReference type="NCBI Taxonomy" id="1336235"/>
    <lineage>
        <taxon>Bacteria</taxon>
        <taxon>Pseudomonadati</taxon>
        <taxon>Pseudomonadota</taxon>
        <taxon>Alphaproteobacteria</taxon>
        <taxon>Hyphomicrobiales</taxon>
        <taxon>Rhizobiaceae</taxon>
        <taxon>Ciceribacter</taxon>
    </lineage>
</organism>
<feature type="transmembrane region" description="Helical" evidence="5">
    <location>
        <begin position="46"/>
        <end position="64"/>
    </location>
</feature>
<dbReference type="PANTHER" id="PTHR37422:SF23">
    <property type="entry name" value="TEICHURONIC ACID BIOSYNTHESIS PROTEIN TUAE"/>
    <property type="match status" value="1"/>
</dbReference>
<evidence type="ECO:0000256" key="5">
    <source>
        <dbReference type="SAM" id="Phobius"/>
    </source>
</evidence>
<feature type="transmembrane region" description="Helical" evidence="5">
    <location>
        <begin position="271"/>
        <end position="293"/>
    </location>
</feature>
<feature type="transmembrane region" description="Helical" evidence="5">
    <location>
        <begin position="429"/>
        <end position="447"/>
    </location>
</feature>
<dbReference type="RefSeq" id="WP_115669943.1">
    <property type="nucleotide sequence ID" value="NZ_UEYP01000003.1"/>
</dbReference>
<keyword evidence="4 5" id="KW-0472">Membrane</keyword>
<dbReference type="InterPro" id="IPR051533">
    <property type="entry name" value="WaaL-like"/>
</dbReference>
<evidence type="ECO:0000313" key="8">
    <source>
        <dbReference type="Proteomes" id="UP000254764"/>
    </source>
</evidence>
<feature type="transmembrane region" description="Helical" evidence="5">
    <location>
        <begin position="202"/>
        <end position="218"/>
    </location>
</feature>
<sequence>MPAKSEQSQAQATAGLSNRALCAAFVAAAVAALLPRGSVSLESANVFTSLMSIVAIAAATQAPARQRTDMVFRIALAILVAMALMIVLQSSRLPWTGLANPAWPEANAVSGRSGATISVAPADTMTALVSLAGPFITFMAGLLLCHSDERAETMFRRLAIAAGFLAALSLAQHLAFPGYLLLAEKQFYLGQFTAVFVNRNTAATFLGLATILLTGLLWKSAQEGAPAGLLTRLADGKAARGRRGTGQFVLLLGLAATAFIGLTLTQSRAGIASSLIALLFLLAYPAATGLDLARYRFSTPNRRAGSRLVAIAAVIAGLVAIGLTFAGQTMLRTELSGLDDDRFCTATAIVDALSDYPVAGMGFGTFEAGFPAYRRAECSIRGVWDRAHNFYLEGQLGLGLIFPIGLILAVGVLFKSFVTGLRERRKARIYPAVGIAIVILALLHSAFDFSLQLPGLSMFLAAVLAPLVSISLGRPRRSGAVD</sequence>
<evidence type="ECO:0000256" key="1">
    <source>
        <dbReference type="ARBA" id="ARBA00004141"/>
    </source>
</evidence>
<dbReference type="OrthoDB" id="4391260at2"/>
<comment type="subcellular location">
    <subcellularLocation>
        <location evidence="1">Membrane</location>
        <topology evidence="1">Multi-pass membrane protein</topology>
    </subcellularLocation>
</comment>
<feature type="transmembrane region" description="Helical" evidence="5">
    <location>
        <begin position="396"/>
        <end position="417"/>
    </location>
</feature>
<feature type="domain" description="O-antigen ligase-related" evidence="6">
    <location>
        <begin position="255"/>
        <end position="400"/>
    </location>
</feature>
<evidence type="ECO:0000256" key="2">
    <source>
        <dbReference type="ARBA" id="ARBA00022692"/>
    </source>
</evidence>
<accession>A0A376AHN7</accession>
<feature type="transmembrane region" description="Helical" evidence="5">
    <location>
        <begin position="12"/>
        <end position="34"/>
    </location>
</feature>
<name>A0A376AHN7_9HYPH</name>
<dbReference type="Proteomes" id="UP000254764">
    <property type="component" value="Unassembled WGS sequence"/>
</dbReference>
<evidence type="ECO:0000259" key="6">
    <source>
        <dbReference type="Pfam" id="PF04932"/>
    </source>
</evidence>
<keyword evidence="8" id="KW-1185">Reference proteome</keyword>
<dbReference type="AlphaFoldDB" id="A0A376AHN7"/>
<evidence type="ECO:0000256" key="3">
    <source>
        <dbReference type="ARBA" id="ARBA00022989"/>
    </source>
</evidence>
<gene>
    <name evidence="7" type="ORF">RHIZ70_3006</name>
</gene>
<feature type="transmembrane region" description="Helical" evidence="5">
    <location>
        <begin position="305"/>
        <end position="326"/>
    </location>
</feature>
<feature type="transmembrane region" description="Helical" evidence="5">
    <location>
        <begin position="71"/>
        <end position="88"/>
    </location>
</feature>
<dbReference type="Pfam" id="PF04932">
    <property type="entry name" value="Wzy_C"/>
    <property type="match status" value="1"/>
</dbReference>
<dbReference type="InterPro" id="IPR007016">
    <property type="entry name" value="O-antigen_ligase-rel_domated"/>
</dbReference>
<proteinExistence type="predicted"/>
<evidence type="ECO:0000256" key="4">
    <source>
        <dbReference type="ARBA" id="ARBA00023136"/>
    </source>
</evidence>
<reference evidence="8" key="1">
    <citation type="submission" date="2018-07" db="EMBL/GenBank/DDBJ databases">
        <authorList>
            <person name="Peiro R."/>
            <person name="Begona"/>
            <person name="Cbmso G."/>
            <person name="Lopez M."/>
            <person name="Gonzalez S."/>
        </authorList>
    </citation>
    <scope>NUCLEOTIDE SEQUENCE [LARGE SCALE GENOMIC DNA]</scope>
</reference>
<dbReference type="EMBL" id="UEYP01000003">
    <property type="protein sequence ID" value="SSC67298.1"/>
    <property type="molecule type" value="Genomic_DNA"/>
</dbReference>
<dbReference type="PANTHER" id="PTHR37422">
    <property type="entry name" value="TEICHURONIC ACID BIOSYNTHESIS PROTEIN TUAE"/>
    <property type="match status" value="1"/>
</dbReference>
<feature type="transmembrane region" description="Helical" evidence="5">
    <location>
        <begin position="248"/>
        <end position="265"/>
    </location>
</feature>